<evidence type="ECO:0000256" key="1">
    <source>
        <dbReference type="SAM" id="Phobius"/>
    </source>
</evidence>
<keyword evidence="1" id="KW-0472">Membrane</keyword>
<protein>
    <submittedName>
        <fullName evidence="2">Uncharacterized protein</fullName>
    </submittedName>
</protein>
<feature type="transmembrane region" description="Helical" evidence="1">
    <location>
        <begin position="81"/>
        <end position="103"/>
    </location>
</feature>
<dbReference type="Proteomes" id="UP000199152">
    <property type="component" value="Unassembled WGS sequence"/>
</dbReference>
<dbReference type="AlphaFoldDB" id="A0A1I4I7F1"/>
<dbReference type="STRING" id="504800.SAMN04488085_11279"/>
<gene>
    <name evidence="2" type="ORF">SAMN04488085_11279</name>
</gene>
<dbReference type="InParanoid" id="A0A1I4I7F1"/>
<keyword evidence="3" id="KW-1185">Reference proteome</keyword>
<evidence type="ECO:0000313" key="3">
    <source>
        <dbReference type="Proteomes" id="UP000199152"/>
    </source>
</evidence>
<name>A0A1I4I7F1_9ACTN</name>
<proteinExistence type="predicted"/>
<dbReference type="RefSeq" id="WP_143087215.1">
    <property type="nucleotide sequence ID" value="NZ_FOSW01000012.1"/>
</dbReference>
<feature type="transmembrane region" description="Helical" evidence="1">
    <location>
        <begin position="48"/>
        <end position="69"/>
    </location>
</feature>
<feature type="transmembrane region" description="Helical" evidence="1">
    <location>
        <begin position="109"/>
        <end position="130"/>
    </location>
</feature>
<evidence type="ECO:0000313" key="2">
    <source>
        <dbReference type="EMBL" id="SFL50200.1"/>
    </source>
</evidence>
<organism evidence="2 3">
    <name type="scientific">Geodermatophilus ruber</name>
    <dbReference type="NCBI Taxonomy" id="504800"/>
    <lineage>
        <taxon>Bacteria</taxon>
        <taxon>Bacillati</taxon>
        <taxon>Actinomycetota</taxon>
        <taxon>Actinomycetes</taxon>
        <taxon>Geodermatophilales</taxon>
        <taxon>Geodermatophilaceae</taxon>
        <taxon>Geodermatophilus</taxon>
    </lineage>
</organism>
<sequence length="140" mass="14054">MSGAGDAPQGAPGAERRPPQVLAAAVLGFLEAVLLLLASLAYFTFSSIVGFLAVFGVLFLALAVGCVWGGVRALQGRDGRVLLIAAGIAAGLALLAVVMAVAGGAGLDAFSLLTLLLGAATVLLLSRPAARRWFAARGPR</sequence>
<keyword evidence="1" id="KW-1133">Transmembrane helix</keyword>
<keyword evidence="1" id="KW-0812">Transmembrane</keyword>
<reference evidence="2 3" key="1">
    <citation type="submission" date="2016-10" db="EMBL/GenBank/DDBJ databases">
        <authorList>
            <person name="de Groot N.N."/>
        </authorList>
    </citation>
    <scope>NUCLEOTIDE SEQUENCE [LARGE SCALE GENOMIC DNA]</scope>
    <source>
        <strain evidence="2 3">DSM 45317</strain>
    </source>
</reference>
<accession>A0A1I4I7F1</accession>
<dbReference type="EMBL" id="FOSW01000012">
    <property type="protein sequence ID" value="SFL50200.1"/>
    <property type="molecule type" value="Genomic_DNA"/>
</dbReference>
<feature type="transmembrane region" description="Helical" evidence="1">
    <location>
        <begin position="21"/>
        <end position="42"/>
    </location>
</feature>